<keyword evidence="3 5" id="KW-0653">Protein transport</keyword>
<evidence type="ECO:0000256" key="5">
    <source>
        <dbReference type="PIRNR" id="PIRNR005992"/>
    </source>
</evidence>
<dbReference type="PANTHER" id="PTHR10529">
    <property type="entry name" value="AP COMPLEX SUBUNIT MU"/>
    <property type="match status" value="1"/>
</dbReference>
<evidence type="ECO:0000256" key="2">
    <source>
        <dbReference type="ARBA" id="ARBA00022448"/>
    </source>
</evidence>
<dbReference type="AlphaFoldDB" id="A0A7S4KEN7"/>
<reference evidence="7" key="1">
    <citation type="submission" date="2021-01" db="EMBL/GenBank/DDBJ databases">
        <authorList>
            <person name="Corre E."/>
            <person name="Pelletier E."/>
            <person name="Niang G."/>
            <person name="Scheremetjew M."/>
            <person name="Finn R."/>
            <person name="Kale V."/>
            <person name="Holt S."/>
            <person name="Cochrane G."/>
            <person name="Meng A."/>
            <person name="Brown T."/>
            <person name="Cohen L."/>
        </authorList>
    </citation>
    <scope>NUCLEOTIDE SEQUENCE</scope>
    <source>
        <strain evidence="7">CCMP 2712</strain>
    </source>
</reference>
<dbReference type="GO" id="GO:0016192">
    <property type="term" value="P:vesicle-mediated transport"/>
    <property type="evidence" value="ECO:0007669"/>
    <property type="project" value="InterPro"/>
</dbReference>
<dbReference type="Pfam" id="PF01217">
    <property type="entry name" value="Clat_adaptor_s"/>
    <property type="match status" value="1"/>
</dbReference>
<dbReference type="OMA" id="INVHFTI"/>
<dbReference type="CDD" id="cd14837">
    <property type="entry name" value="AP3_Mu_N"/>
    <property type="match status" value="1"/>
</dbReference>
<comment type="subcellular location">
    <subcellularLocation>
        <location evidence="1">Endomembrane system</location>
    </subcellularLocation>
</comment>
<dbReference type="PRINTS" id="PR00314">
    <property type="entry name" value="CLATHRINADPT"/>
</dbReference>
<dbReference type="FunFam" id="3.30.450.60:FF:000002">
    <property type="entry name" value="AP-2 complex subunit mu, putative"/>
    <property type="match status" value="1"/>
</dbReference>
<name>A0A7S4KEN7_GUITH</name>
<accession>A0A7S4KEN7</accession>
<keyword evidence="4" id="KW-0472">Membrane</keyword>
<keyword evidence="2 5" id="KW-0813">Transport</keyword>
<dbReference type="EMBL" id="HBKN01015249">
    <property type="protein sequence ID" value="CAE2292657.1"/>
    <property type="molecule type" value="Transcribed_RNA"/>
</dbReference>
<dbReference type="SUPFAM" id="SSF49447">
    <property type="entry name" value="Second domain of Mu2 adaptin subunit (ap50) of ap2 adaptor"/>
    <property type="match status" value="1"/>
</dbReference>
<dbReference type="InterPro" id="IPR022775">
    <property type="entry name" value="AP_mu_sigma_su"/>
</dbReference>
<gene>
    <name evidence="7" type="ORF">GTHE00462_LOCUS11876</name>
</gene>
<dbReference type="PIRSF" id="PIRSF005992">
    <property type="entry name" value="Clathrin_mu"/>
    <property type="match status" value="1"/>
</dbReference>
<dbReference type="GO" id="GO:0012505">
    <property type="term" value="C:endomembrane system"/>
    <property type="evidence" value="ECO:0007669"/>
    <property type="project" value="UniProtKB-SubCell"/>
</dbReference>
<evidence type="ECO:0000313" key="7">
    <source>
        <dbReference type="EMBL" id="CAE2292657.1"/>
    </source>
</evidence>
<dbReference type="InterPro" id="IPR028565">
    <property type="entry name" value="MHD"/>
</dbReference>
<dbReference type="Gene3D" id="3.30.450.60">
    <property type="match status" value="1"/>
</dbReference>
<dbReference type="InterPro" id="IPR011012">
    <property type="entry name" value="Longin-like_dom_sf"/>
</dbReference>
<dbReference type="InterPro" id="IPR050431">
    <property type="entry name" value="Adaptor_comp_med_subunit"/>
</dbReference>
<proteinExistence type="inferred from homology"/>
<dbReference type="InterPro" id="IPR001392">
    <property type="entry name" value="Clathrin_mu"/>
</dbReference>
<dbReference type="Gene3D" id="2.60.40.1170">
    <property type="entry name" value="Mu homology domain, subdomain B"/>
    <property type="match status" value="2"/>
</dbReference>
<evidence type="ECO:0000259" key="6">
    <source>
        <dbReference type="PROSITE" id="PS51072"/>
    </source>
</evidence>
<dbReference type="SUPFAM" id="SSF64356">
    <property type="entry name" value="SNARE-like"/>
    <property type="match status" value="1"/>
</dbReference>
<evidence type="ECO:0000256" key="3">
    <source>
        <dbReference type="ARBA" id="ARBA00022927"/>
    </source>
</evidence>
<evidence type="ECO:0000256" key="1">
    <source>
        <dbReference type="ARBA" id="ARBA00004308"/>
    </source>
</evidence>
<dbReference type="GO" id="GO:0030131">
    <property type="term" value="C:clathrin adaptor complex"/>
    <property type="evidence" value="ECO:0007669"/>
    <property type="project" value="UniProtKB-UniRule"/>
</dbReference>
<dbReference type="GO" id="GO:0006886">
    <property type="term" value="P:intracellular protein transport"/>
    <property type="evidence" value="ECO:0007669"/>
    <property type="project" value="UniProtKB-UniRule"/>
</dbReference>
<dbReference type="InterPro" id="IPR036168">
    <property type="entry name" value="AP2_Mu_C_sf"/>
</dbReference>
<dbReference type="Pfam" id="PF00928">
    <property type="entry name" value="Adap_comp_sub"/>
    <property type="match status" value="1"/>
</dbReference>
<protein>
    <recommendedName>
        <fullName evidence="6">MHD domain-containing protein</fullName>
    </recommendedName>
</protein>
<comment type="similarity">
    <text evidence="5">Belongs to the adaptor complexes medium subunit family.</text>
</comment>
<dbReference type="CDD" id="cd09252">
    <property type="entry name" value="AP-3_Mu3_Cterm"/>
    <property type="match status" value="1"/>
</dbReference>
<organism evidence="7">
    <name type="scientific">Guillardia theta</name>
    <name type="common">Cryptophyte</name>
    <name type="synonym">Cryptomonas phi</name>
    <dbReference type="NCBI Taxonomy" id="55529"/>
    <lineage>
        <taxon>Eukaryota</taxon>
        <taxon>Cryptophyceae</taxon>
        <taxon>Pyrenomonadales</taxon>
        <taxon>Geminigeraceae</taxon>
        <taxon>Guillardia</taxon>
    </lineage>
</organism>
<feature type="domain" description="MHD" evidence="6">
    <location>
        <begin position="178"/>
        <end position="419"/>
    </location>
</feature>
<sequence length="420" mass="47048">MINSIFVMSPTGEVIIEKHYRGYISRTCCELFWNEVQQASNPSEVKPVMVTPKYYVIHVQRYGMFFIAVVQRDVIPLLVTEFLHRVVDVFRDYFNEVSEESIKENFITVYQIMDEMMDNGIPMTTEPNVLKTMIVPPTILGRVATSMGVSDKSNLNSDLPEGMLSSIWWRRKGVKYTNNEIYLDIIEEIDCSIDTNGLMVTCDVSGEVLVNCKLSGMPDMTLSFTNPSIIDDVNFHPCVRLSRYERDQVMSFVPPDGKFKLASYSVNTTGQAVTLPLYVKPQIHFSGTSGRVNVMVGPKSNLAGRTIEDVVITIPFTKNIATNNLSVNHGTAHFDDASKVLRWEIGKVPKEKSPCLNGSVSLVPGTETPESGPTILVDFKIVMFSASGLKIDALTMSGERYKPYKGVRFVTKAGRFQVRS</sequence>
<dbReference type="PROSITE" id="PS51072">
    <property type="entry name" value="MHD"/>
    <property type="match status" value="1"/>
</dbReference>
<evidence type="ECO:0000256" key="4">
    <source>
        <dbReference type="ARBA" id="ARBA00023136"/>
    </source>
</evidence>